<accession>A0A3B3TCD3</accession>
<reference evidence="1" key="1">
    <citation type="submission" date="2025-08" db="UniProtKB">
        <authorList>
            <consortium name="Ensembl"/>
        </authorList>
    </citation>
    <scope>IDENTIFICATION</scope>
</reference>
<sequence>APPLHTLFYSYLCGDHLLISMGKTLIPTMTSLIPTHTCATIASCSGKKRQIVGAFLPGQNLLKSPHFSFQIFNGLYSLRGVY</sequence>
<proteinExistence type="predicted"/>
<evidence type="ECO:0000313" key="2">
    <source>
        <dbReference type="Proteomes" id="UP000261540"/>
    </source>
</evidence>
<dbReference type="Proteomes" id="UP000261540">
    <property type="component" value="Unplaced"/>
</dbReference>
<protein>
    <submittedName>
        <fullName evidence="1">Uncharacterized protein</fullName>
    </submittedName>
</protein>
<dbReference type="AlphaFoldDB" id="A0A3B3TCD3"/>
<evidence type="ECO:0000313" key="1">
    <source>
        <dbReference type="Ensembl" id="ENSPKIP00000040078.1"/>
    </source>
</evidence>
<keyword evidence="2" id="KW-1185">Reference proteome</keyword>
<organism evidence="1 2">
    <name type="scientific">Paramormyrops kingsleyae</name>
    <dbReference type="NCBI Taxonomy" id="1676925"/>
    <lineage>
        <taxon>Eukaryota</taxon>
        <taxon>Metazoa</taxon>
        <taxon>Chordata</taxon>
        <taxon>Craniata</taxon>
        <taxon>Vertebrata</taxon>
        <taxon>Euteleostomi</taxon>
        <taxon>Actinopterygii</taxon>
        <taxon>Neopterygii</taxon>
        <taxon>Teleostei</taxon>
        <taxon>Osteoglossocephala</taxon>
        <taxon>Osteoglossomorpha</taxon>
        <taxon>Osteoglossiformes</taxon>
        <taxon>Mormyridae</taxon>
        <taxon>Paramormyrops</taxon>
    </lineage>
</organism>
<name>A0A3B3TCD3_9TELE</name>
<dbReference type="Ensembl" id="ENSPKIT00000021097.1">
    <property type="protein sequence ID" value="ENSPKIP00000040078.1"/>
    <property type="gene ID" value="ENSPKIG00000017187.1"/>
</dbReference>
<reference evidence="1" key="2">
    <citation type="submission" date="2025-09" db="UniProtKB">
        <authorList>
            <consortium name="Ensembl"/>
        </authorList>
    </citation>
    <scope>IDENTIFICATION</scope>
</reference>